<evidence type="ECO:0000259" key="6">
    <source>
        <dbReference type="PROSITE" id="PS50022"/>
    </source>
</evidence>
<feature type="signal peptide" evidence="5">
    <location>
        <begin position="1"/>
        <end position="29"/>
    </location>
</feature>
<dbReference type="Pfam" id="PF00041">
    <property type="entry name" value="fn3"/>
    <property type="match status" value="1"/>
</dbReference>
<dbReference type="GO" id="GO:0006013">
    <property type="term" value="P:mannose metabolic process"/>
    <property type="evidence" value="ECO:0007669"/>
    <property type="project" value="InterPro"/>
</dbReference>
<name>A0A7D7A290_9CLOT</name>
<dbReference type="InterPro" id="IPR015341">
    <property type="entry name" value="Glyco_hydro_38_cen"/>
</dbReference>
<dbReference type="GO" id="GO:0009313">
    <property type="term" value="P:oligosaccharide catabolic process"/>
    <property type="evidence" value="ECO:0007669"/>
    <property type="project" value="TreeGrafter"/>
</dbReference>
<dbReference type="Gene3D" id="2.60.40.10">
    <property type="entry name" value="Immunoglobulins"/>
    <property type="match status" value="2"/>
</dbReference>
<dbReference type="InterPro" id="IPR000421">
    <property type="entry name" value="FA58C"/>
</dbReference>
<dbReference type="Gene3D" id="1.10.1330.10">
    <property type="entry name" value="Dockerin domain"/>
    <property type="match status" value="1"/>
</dbReference>
<feature type="domain" description="F5/8 type C" evidence="6">
    <location>
        <begin position="1136"/>
        <end position="1285"/>
    </location>
</feature>
<evidence type="ECO:0000256" key="5">
    <source>
        <dbReference type="SAM" id="SignalP"/>
    </source>
</evidence>
<keyword evidence="2" id="KW-0479">Metal-binding</keyword>
<dbReference type="InterPro" id="IPR011330">
    <property type="entry name" value="Glyco_hydro/deAcase_b/a-brl"/>
</dbReference>
<dbReference type="SUPFAM" id="SSF49785">
    <property type="entry name" value="Galactose-binding domain-like"/>
    <property type="match status" value="1"/>
</dbReference>
<evidence type="ECO:0000313" key="9">
    <source>
        <dbReference type="EMBL" id="QLY81415.1"/>
    </source>
</evidence>
<evidence type="ECO:0000259" key="8">
    <source>
        <dbReference type="PROSITE" id="PS51766"/>
    </source>
</evidence>
<evidence type="ECO:0000259" key="7">
    <source>
        <dbReference type="PROSITE" id="PS50853"/>
    </source>
</evidence>
<dbReference type="Gene3D" id="2.60.120.260">
    <property type="entry name" value="Galactose-binding domain-like"/>
    <property type="match status" value="1"/>
</dbReference>
<dbReference type="SMART" id="SM00060">
    <property type="entry name" value="FN3"/>
    <property type="match status" value="2"/>
</dbReference>
<dbReference type="InterPro" id="IPR036439">
    <property type="entry name" value="Dockerin_dom_sf"/>
</dbReference>
<organism evidence="9 10">
    <name type="scientific">Clostridium intestinale</name>
    <dbReference type="NCBI Taxonomy" id="36845"/>
    <lineage>
        <taxon>Bacteria</taxon>
        <taxon>Bacillati</taxon>
        <taxon>Bacillota</taxon>
        <taxon>Clostridia</taxon>
        <taxon>Eubacteriales</taxon>
        <taxon>Clostridiaceae</taxon>
        <taxon>Clostridium</taxon>
    </lineage>
</organism>
<dbReference type="PANTHER" id="PTHR46017">
    <property type="entry name" value="ALPHA-MANNOSIDASE 2C1"/>
    <property type="match status" value="1"/>
</dbReference>
<dbReference type="Pfam" id="PF00754">
    <property type="entry name" value="F5_F8_type_C"/>
    <property type="match status" value="1"/>
</dbReference>
<dbReference type="FunFam" id="1.20.1270.50:FF:000004">
    <property type="entry name" value="alpha-mannosidase 2C1 isoform X1"/>
    <property type="match status" value="1"/>
</dbReference>
<dbReference type="InterPro" id="IPR008965">
    <property type="entry name" value="CBM2/CBM3_carb-bd_dom_sf"/>
</dbReference>
<feature type="chain" id="PRO_5027773792" evidence="5">
    <location>
        <begin position="30"/>
        <end position="1939"/>
    </location>
</feature>
<reference evidence="9 10" key="1">
    <citation type="submission" date="2020-07" db="EMBL/GenBank/DDBJ databases">
        <title>Electron transfer.</title>
        <authorList>
            <person name="Huang L."/>
            <person name="Liu X."/>
            <person name="Zhou S."/>
        </authorList>
    </citation>
    <scope>NUCLEOTIDE SEQUENCE [LARGE SCALE GENOMIC DNA]</scope>
    <source>
        <strain evidence="9 10">Lx1</strain>
    </source>
</reference>
<comment type="similarity">
    <text evidence="1">Belongs to the glycosyl hydrolase 38 family.</text>
</comment>
<dbReference type="InterPro" id="IPR011682">
    <property type="entry name" value="Glyco_hydro_38_C"/>
</dbReference>
<evidence type="ECO:0000256" key="2">
    <source>
        <dbReference type="ARBA" id="ARBA00022723"/>
    </source>
</evidence>
<dbReference type="Gene3D" id="2.70.98.30">
    <property type="entry name" value="Golgi alpha-mannosidase II, domain 4"/>
    <property type="match status" value="1"/>
</dbReference>
<dbReference type="GO" id="GO:0046872">
    <property type="term" value="F:metal ion binding"/>
    <property type="evidence" value="ECO:0007669"/>
    <property type="project" value="UniProtKB-KW"/>
</dbReference>
<dbReference type="Pfam" id="PF00404">
    <property type="entry name" value="Dockerin_1"/>
    <property type="match status" value="1"/>
</dbReference>
<dbReference type="SUPFAM" id="SSF74650">
    <property type="entry name" value="Galactose mutarotase-like"/>
    <property type="match status" value="1"/>
</dbReference>
<dbReference type="EMBL" id="CP059378">
    <property type="protein sequence ID" value="QLY81415.1"/>
    <property type="molecule type" value="Genomic_DNA"/>
</dbReference>
<dbReference type="GO" id="GO:0004559">
    <property type="term" value="F:alpha-mannosidase activity"/>
    <property type="evidence" value="ECO:0007669"/>
    <property type="project" value="InterPro"/>
</dbReference>
<dbReference type="SUPFAM" id="SSF63446">
    <property type="entry name" value="Type I dockerin domain"/>
    <property type="match status" value="1"/>
</dbReference>
<protein>
    <submittedName>
        <fullName evidence="9">Discoidin domain-containing protein</fullName>
    </submittedName>
</protein>
<dbReference type="InterPro" id="IPR000602">
    <property type="entry name" value="Glyco_hydro_38_N"/>
</dbReference>
<dbReference type="PROSITE" id="PS51766">
    <property type="entry name" value="DOCKERIN"/>
    <property type="match status" value="1"/>
</dbReference>
<dbReference type="InterPro" id="IPR013783">
    <property type="entry name" value="Ig-like_fold"/>
</dbReference>
<keyword evidence="3" id="KW-0378">Hydrolase</keyword>
<proteinExistence type="inferred from homology"/>
<dbReference type="GO" id="GO:0000272">
    <property type="term" value="P:polysaccharide catabolic process"/>
    <property type="evidence" value="ECO:0007669"/>
    <property type="project" value="InterPro"/>
</dbReference>
<dbReference type="PROSITE" id="PS50853">
    <property type="entry name" value="FN3"/>
    <property type="match status" value="1"/>
</dbReference>
<dbReference type="Gene3D" id="2.60.40.680">
    <property type="match status" value="1"/>
</dbReference>
<dbReference type="InterPro" id="IPR008979">
    <property type="entry name" value="Galactose-bd-like_sf"/>
</dbReference>
<keyword evidence="4" id="KW-0326">Glycosidase</keyword>
<dbReference type="CDD" id="cd10789">
    <property type="entry name" value="GH38N_AMII_ER_cytosolic"/>
    <property type="match status" value="1"/>
</dbReference>
<dbReference type="InterPro" id="IPR037094">
    <property type="entry name" value="Glyco_hydro_38_cen_sf"/>
</dbReference>
<evidence type="ECO:0000256" key="4">
    <source>
        <dbReference type="ARBA" id="ARBA00023295"/>
    </source>
</evidence>
<dbReference type="InterPro" id="IPR028995">
    <property type="entry name" value="Glyco_hydro_57/38_cen_sf"/>
</dbReference>
<keyword evidence="5" id="KW-0732">Signal</keyword>
<dbReference type="Pfam" id="PF09261">
    <property type="entry name" value="Alpha-mann_mid"/>
    <property type="match status" value="1"/>
</dbReference>
<dbReference type="InterPro" id="IPR011013">
    <property type="entry name" value="Gal_mutarotase_sf_dom"/>
</dbReference>
<dbReference type="InterPro" id="IPR027291">
    <property type="entry name" value="Glyco_hydro_38_N_sf"/>
</dbReference>
<dbReference type="InterPro" id="IPR036116">
    <property type="entry name" value="FN3_sf"/>
</dbReference>
<dbReference type="PANTHER" id="PTHR46017:SF1">
    <property type="entry name" value="ALPHA-MANNOSIDASE 2C1"/>
    <property type="match status" value="1"/>
</dbReference>
<dbReference type="SUPFAM" id="SSF49265">
    <property type="entry name" value="Fibronectin type III"/>
    <property type="match status" value="1"/>
</dbReference>
<dbReference type="InterPro" id="IPR016134">
    <property type="entry name" value="Dockerin_dom"/>
</dbReference>
<dbReference type="Pfam" id="PF17677">
    <property type="entry name" value="Glyco_hydro38C2"/>
    <property type="match status" value="1"/>
</dbReference>
<evidence type="ECO:0000256" key="1">
    <source>
        <dbReference type="ARBA" id="ARBA00009792"/>
    </source>
</evidence>
<dbReference type="Proteomes" id="UP000512286">
    <property type="component" value="Chromosome"/>
</dbReference>
<dbReference type="Gene3D" id="3.20.110.10">
    <property type="entry name" value="Glycoside hydrolase 38, N terminal domain"/>
    <property type="match status" value="1"/>
</dbReference>
<accession>A0A7D7A290</accession>
<sequence>MNRLSKKLVGIVTLASVIVTALPATSVFAYDKSQTVHAIGNAHIDAAWNWRYEETIREVNTTFKRALDLMDSNPGYKFTQSSSKFYQWADEYYPELAQRIKGRVDSGDWEIVGGQVIEPDLNVPSGESLVRQSLYGQLYFRDNYGQTAEIGWVPDVFGFNYNMPQILQKSGMNYFLTTKLNWNDTNKFPYEAFNWKAPDGSEVLTYKPTHDYSINGSSLNQSNVSRTMDYPNAKGYSDSILLYGSGDHGGGPNNTDLTNLKNINSKSDAPNVVFDTTMNAFEKIEDKADTLPTVDDELYLEKHRGTLTSAAYMKKYNRDSEIKAEETEKFNSIATILGSESYPQRKINKAWDKTNLNQFHDVLPGSSITPVYNDAFNDAEIALNQLNGTLKNSMNGIGNRINTEGEGKALVLYNPLSWDREDMVESEVILSSEDKKITILDENGKEVPSQIVNKNGAKVTVSYKAKVPAMGYTVYRAVEKAATNNNITITVDNTNKIIENQFFKLTLDPKTGNISSLYDKVNGKEVFEPGKQGNELHVLEDTPREWDAWDVDGDDMKRDPVVINNLVSIELVESGANKATYRVTKTWSDSTFIQDITLYSDVNRVDVGMDVEWNEHQKLLKVAFPMNIPNPDKATYEIAYSSIERGTNKDTSEFEVSGHKWADISKDGYGVSILNDSKYGWNTFGNVMRLTLLKAANDRGGVEDRGHQEIKYSIYPHANDWKAANTVRKGYEFNYPIITQEIDSHEGDLANSLSFGKVDKDNVVLTVLKKAEKSDDYIVRVYESEGQASTEVKINLPSEIASAVETNLIEDEIQGAQAPGISGNTLSTTLGKYEIKTFKVKFNNSSIFKDEKPVSKPLDLTDDFNLDGITSDANRKDGNFNGKGETFSAELMPETVTSEDILFNIGSKVDGDKNFVQALGQSINVPKGEKHGFLYLLGAAAGGRTDGEFKVNYKDASFTTKDLTFTDWQATIGNDQKTFIRDNIAINLTHTHIPTGNTYDIDNNLFVYKIALDENQEIESITLPDSSGMKIAAMSFVDGDVLANLDTEAPSKVENLSITGPKEYYSPYLDLTWNASTDNIGVANYLVYRATKDDLSDLSFIGATESTSYKDENVSNLAKYTYLIKAVDYEGNASEASEKVSHYACGNIALGAKVTADGFMNANESPLKAIDGDLGTKWCINTGKLEPHWITLDLEKERTIDGLKLFHAGAGGESMDWNTSDYTILAGNDLSNLTEVAKVTNNTQNTTEHQFATPIKARYIKINITKPTGSSDVAVRLYEIKVYGNDEDFVGSVPEQAPTITAVKQENTSVVVNFEKVSSADSYILEYGTEAGNYTERVENLKNNNVVLNGLTVGETYYFRVIPVNIIGEGTPSVEASYKVNKVAITTVDLTNSFNMDGIASINNWKDGNFDNVGWAYYAEGIPEVITNENLEFKMGSKKDGEKNVIKAVGQALQLPLVNANKIYFLSASTKSSVQYADVVVTYEDGTTENKRFSVSDWCKSASTSDGEISVLLNEQRISNASGLVGPANNIYMNSMSIDNSKKLKSITLPNNDGIKIFAMTLTGVEEETPESNNAYLSGLKVGDQDLTGFNKEVYEYNVTLPWNETTPPQVSATTEDAKAVVAITQADKVPGVTTINVKAEDGTEINYKVNFANEVSLDKVELSADALNIETDKTTNLKIGATLTDGNKADADKLKVDYTIGDSQVISIKDGVVTALKAGSSTVKATVNLNGKVVESNTITIKVTESAMEPVVTSLEANKKVVNVGDEVEFKVTADKAKDLAGFDFTLAYNKELFELTKVSVNNKFGFSDHNVVENGVKVLGTIVGNAPAINEKTDLVVFTFKVKKTAKDMEFVLNKEANYTDLAGKIFTSREDVKTIINTMRSPDTNNDGKVMIDDLTRVARRFGQIVNAENEKYDLNYDGVIDIEDIAMVSKIILGK</sequence>
<dbReference type="Pfam" id="PF01074">
    <property type="entry name" value="Glyco_hydro_38N"/>
    <property type="match status" value="1"/>
</dbReference>
<dbReference type="InterPro" id="IPR003961">
    <property type="entry name" value="FN3_dom"/>
</dbReference>
<dbReference type="SMART" id="SM00872">
    <property type="entry name" value="Alpha-mann_mid"/>
    <property type="match status" value="1"/>
</dbReference>
<dbReference type="InterPro" id="IPR041147">
    <property type="entry name" value="GH38_C"/>
</dbReference>
<dbReference type="RefSeq" id="WP_181602997.1">
    <property type="nucleotide sequence ID" value="NZ_CP059378.1"/>
</dbReference>
<dbReference type="CDD" id="cd08547">
    <property type="entry name" value="Type_II_cohesin"/>
    <property type="match status" value="1"/>
</dbReference>
<dbReference type="InterPro" id="IPR002105">
    <property type="entry name" value="Dockerin_1_rpt"/>
</dbReference>
<feature type="domain" description="Dockerin" evidence="8">
    <location>
        <begin position="1880"/>
        <end position="1939"/>
    </location>
</feature>
<evidence type="ECO:0000313" key="10">
    <source>
        <dbReference type="Proteomes" id="UP000512286"/>
    </source>
</evidence>
<dbReference type="PROSITE" id="PS50022">
    <property type="entry name" value="FA58C_3"/>
    <property type="match status" value="1"/>
</dbReference>
<dbReference type="SUPFAM" id="SSF88688">
    <property type="entry name" value="Families 57/38 glycoside transferase middle domain"/>
    <property type="match status" value="1"/>
</dbReference>
<dbReference type="Gene3D" id="2.60.40.1080">
    <property type="match status" value="1"/>
</dbReference>
<dbReference type="GO" id="GO:0030246">
    <property type="term" value="F:carbohydrate binding"/>
    <property type="evidence" value="ECO:0007669"/>
    <property type="project" value="InterPro"/>
</dbReference>
<dbReference type="Gene3D" id="1.20.1270.50">
    <property type="entry name" value="Glycoside hydrolase family 38, central domain"/>
    <property type="match status" value="1"/>
</dbReference>
<dbReference type="Pfam" id="PF07748">
    <property type="entry name" value="Glyco_hydro_38C"/>
    <property type="match status" value="1"/>
</dbReference>
<feature type="domain" description="Fibronectin type-III" evidence="7">
    <location>
        <begin position="1294"/>
        <end position="1383"/>
    </location>
</feature>
<dbReference type="SUPFAM" id="SSF49384">
    <property type="entry name" value="Carbohydrate-binding domain"/>
    <property type="match status" value="1"/>
</dbReference>
<evidence type="ECO:0000256" key="3">
    <source>
        <dbReference type="ARBA" id="ARBA00022801"/>
    </source>
</evidence>
<dbReference type="SUPFAM" id="SSF88713">
    <property type="entry name" value="Glycoside hydrolase/deacetylase"/>
    <property type="match status" value="1"/>
</dbReference>
<dbReference type="KEGG" id="cint:HZF06_07485"/>
<dbReference type="CDD" id="cd00063">
    <property type="entry name" value="FN3"/>
    <property type="match status" value="1"/>
</dbReference>
<dbReference type="Gene3D" id="2.60.40.2220">
    <property type="match status" value="1"/>
</dbReference>
<gene>
    <name evidence="9" type="ORF">HZF06_07485</name>
</gene>